<dbReference type="AlphaFoldDB" id="A0A0F9DY98"/>
<protein>
    <submittedName>
        <fullName evidence="1">Uncharacterized protein</fullName>
    </submittedName>
</protein>
<proteinExistence type="predicted"/>
<organism evidence="1">
    <name type="scientific">marine sediment metagenome</name>
    <dbReference type="NCBI Taxonomy" id="412755"/>
    <lineage>
        <taxon>unclassified sequences</taxon>
        <taxon>metagenomes</taxon>
        <taxon>ecological metagenomes</taxon>
    </lineage>
</organism>
<dbReference type="EMBL" id="LAZR01027114">
    <property type="protein sequence ID" value="KKL66719.1"/>
    <property type="molecule type" value="Genomic_DNA"/>
</dbReference>
<comment type="caution">
    <text evidence="1">The sequence shown here is derived from an EMBL/GenBank/DDBJ whole genome shotgun (WGS) entry which is preliminary data.</text>
</comment>
<evidence type="ECO:0000313" key="1">
    <source>
        <dbReference type="EMBL" id="KKL66719.1"/>
    </source>
</evidence>
<gene>
    <name evidence="1" type="ORF">LCGC14_2142200</name>
</gene>
<name>A0A0F9DY98_9ZZZZ</name>
<accession>A0A0F9DY98</accession>
<reference evidence="1" key="1">
    <citation type="journal article" date="2015" name="Nature">
        <title>Complex archaea that bridge the gap between prokaryotes and eukaryotes.</title>
        <authorList>
            <person name="Spang A."/>
            <person name="Saw J.H."/>
            <person name="Jorgensen S.L."/>
            <person name="Zaremba-Niedzwiedzka K."/>
            <person name="Martijn J."/>
            <person name="Lind A.E."/>
            <person name="van Eijk R."/>
            <person name="Schleper C."/>
            <person name="Guy L."/>
            <person name="Ettema T.J."/>
        </authorList>
    </citation>
    <scope>NUCLEOTIDE SEQUENCE</scope>
</reference>
<sequence>MTLGKPTQCWVCWESKAYEYREQGKGSFGDFKQACVPIKGKAGTMVANSLMWVCKNHIKN</sequence>